<evidence type="ECO:0000256" key="1">
    <source>
        <dbReference type="SAM" id="Phobius"/>
    </source>
</evidence>
<evidence type="ECO:0000313" key="3">
    <source>
        <dbReference type="Proteomes" id="UP000707138"/>
    </source>
</evidence>
<evidence type="ECO:0000313" key="2">
    <source>
        <dbReference type="EMBL" id="MBM6913082.1"/>
    </source>
</evidence>
<dbReference type="Proteomes" id="UP000707138">
    <property type="component" value="Unassembled WGS sequence"/>
</dbReference>
<organism evidence="2 3">
    <name type="scientific">Veillonella magna</name>
    <dbReference type="NCBI Taxonomy" id="464322"/>
    <lineage>
        <taxon>Bacteria</taxon>
        <taxon>Bacillati</taxon>
        <taxon>Bacillota</taxon>
        <taxon>Negativicutes</taxon>
        <taxon>Veillonellales</taxon>
        <taxon>Veillonellaceae</taxon>
        <taxon>Veillonella</taxon>
    </lineage>
</organism>
<sequence>MALPPYLSSLGSWMRTHGLLIIALIIIACMSWYIYFLQVQVDELRRHVESAYDFSNHDSFDYRITNLEHISNSHGDRLKDLETDTWRLNGYVNRLNWRTMQLEWATPSVTVHGDIPKEEAMPNFNSNPGNVPWPSFPNNDIYIHPGDTPNQT</sequence>
<keyword evidence="1" id="KW-1133">Transmembrane helix</keyword>
<name>A0ABS2GHT0_9FIRM</name>
<protein>
    <submittedName>
        <fullName evidence="2">Uncharacterized protein</fullName>
    </submittedName>
</protein>
<keyword evidence="3" id="KW-1185">Reference proteome</keyword>
<accession>A0ABS2GHT0</accession>
<keyword evidence="1" id="KW-0472">Membrane</keyword>
<proteinExistence type="predicted"/>
<gene>
    <name evidence="2" type="ORF">H6A01_07090</name>
</gene>
<keyword evidence="1" id="KW-0812">Transmembrane</keyword>
<dbReference type="RefSeq" id="WP_205088066.1">
    <property type="nucleotide sequence ID" value="NZ_JACJLA010000012.1"/>
</dbReference>
<feature type="transmembrane region" description="Helical" evidence="1">
    <location>
        <begin position="20"/>
        <end position="37"/>
    </location>
</feature>
<reference evidence="2 3" key="1">
    <citation type="journal article" date="2021" name="Sci. Rep.">
        <title>The distribution of antibiotic resistance genes in chicken gut microbiota commensals.</title>
        <authorList>
            <person name="Juricova H."/>
            <person name="Matiasovicova J."/>
            <person name="Kubasova T."/>
            <person name="Cejkova D."/>
            <person name="Rychlik I."/>
        </authorList>
    </citation>
    <scope>NUCLEOTIDE SEQUENCE [LARGE SCALE GENOMIC DNA]</scope>
    <source>
        <strain evidence="2 3">An537</strain>
    </source>
</reference>
<comment type="caution">
    <text evidence="2">The sequence shown here is derived from an EMBL/GenBank/DDBJ whole genome shotgun (WGS) entry which is preliminary data.</text>
</comment>
<dbReference type="EMBL" id="JACJLA010000012">
    <property type="protein sequence ID" value="MBM6913082.1"/>
    <property type="molecule type" value="Genomic_DNA"/>
</dbReference>